<proteinExistence type="predicted"/>
<evidence type="ECO:0000313" key="2">
    <source>
        <dbReference type="Proteomes" id="UP000319280"/>
    </source>
</evidence>
<reference evidence="1 2" key="1">
    <citation type="submission" date="2019-07" db="EMBL/GenBank/DDBJ databases">
        <title>Genomic analysis of Lentibacillus sp. NKC851-2.</title>
        <authorList>
            <person name="Oh Y.J."/>
        </authorList>
    </citation>
    <scope>NUCLEOTIDE SEQUENCE [LARGE SCALE GENOMIC DNA]</scope>
    <source>
        <strain evidence="1 2">NKC851-2</strain>
    </source>
</reference>
<sequence>MFTAKALMFLPNPLMCDANPSMFHPNPLMCAANPSMFLPYPLMYRSWVRLDLVLLLSTVTEVYHFPTTKKQLAENRCKLFV</sequence>
<keyword evidence="2" id="KW-1185">Reference proteome</keyword>
<dbReference type="EMBL" id="VJMZ01000001">
    <property type="protein sequence ID" value="TRM11702.1"/>
    <property type="molecule type" value="Genomic_DNA"/>
</dbReference>
<dbReference type="AlphaFoldDB" id="A0A549YIJ2"/>
<dbReference type="Proteomes" id="UP000319280">
    <property type="component" value="Unassembled WGS sequence"/>
</dbReference>
<evidence type="ECO:0000313" key="1">
    <source>
        <dbReference type="EMBL" id="TRM11702.1"/>
    </source>
</evidence>
<dbReference type="RefSeq" id="WP_142790796.1">
    <property type="nucleotide sequence ID" value="NZ_VJMZ01000001.1"/>
</dbReference>
<accession>A0A549YIJ2</accession>
<name>A0A549YIJ2_9BACI</name>
<organism evidence="1 2">
    <name type="scientific">Lentibacillus cibarius</name>
    <dbReference type="NCBI Taxonomy" id="2583219"/>
    <lineage>
        <taxon>Bacteria</taxon>
        <taxon>Bacillati</taxon>
        <taxon>Bacillota</taxon>
        <taxon>Bacilli</taxon>
        <taxon>Bacillales</taxon>
        <taxon>Bacillaceae</taxon>
        <taxon>Lentibacillus</taxon>
    </lineage>
</organism>
<protein>
    <submittedName>
        <fullName evidence="1">Uncharacterized protein</fullName>
    </submittedName>
</protein>
<gene>
    <name evidence="1" type="ORF">FH966_08395</name>
</gene>
<comment type="caution">
    <text evidence="1">The sequence shown here is derived from an EMBL/GenBank/DDBJ whole genome shotgun (WGS) entry which is preliminary data.</text>
</comment>